<dbReference type="EMBL" id="LT158599">
    <property type="protein sequence ID" value="CVK31576.1"/>
    <property type="molecule type" value="Genomic_DNA"/>
</dbReference>
<dbReference type="OrthoDB" id="23364at2157"/>
<organism evidence="1 2">
    <name type="scientific">Methanoculleus bourgensis</name>
    <dbReference type="NCBI Taxonomy" id="83986"/>
    <lineage>
        <taxon>Archaea</taxon>
        <taxon>Methanobacteriati</taxon>
        <taxon>Methanobacteriota</taxon>
        <taxon>Stenosarchaea group</taxon>
        <taxon>Methanomicrobia</taxon>
        <taxon>Methanomicrobiales</taxon>
        <taxon>Methanomicrobiaceae</taxon>
        <taxon>Methanoculleus</taxon>
    </lineage>
</organism>
<dbReference type="KEGG" id="mema:MMAB1_0359"/>
<evidence type="ECO:0000313" key="1">
    <source>
        <dbReference type="EMBL" id="CVK31576.1"/>
    </source>
</evidence>
<evidence type="ECO:0000313" key="2">
    <source>
        <dbReference type="Proteomes" id="UP000069850"/>
    </source>
</evidence>
<sequence length="196" mass="22062">MITIVCPACKEECEHQVLREAAELVVQCSECGRVHRVPKPPEPRILTVKAIVSRETESEVCSVEMLEDEVVTLGDHIVAECGDEAIGVEVTGIEAGEKRVRRAEAAEVTTLWTRGIEQVVVRASVHSGRTTIPLYQTAEGEDEFVVGETYTFGGRRIRISHIKLRDGPVIRKEGWKTVARRIKRIYGYLEGRPRRW</sequence>
<evidence type="ECO:0008006" key="3">
    <source>
        <dbReference type="Google" id="ProtNLM"/>
    </source>
</evidence>
<accession>A0A0X3BHE0</accession>
<name>A0A0X3BHE0_9EURY</name>
<reference evidence="1 2" key="1">
    <citation type="submission" date="2016-01" db="EMBL/GenBank/DDBJ databases">
        <authorList>
            <person name="Manzoor S."/>
        </authorList>
    </citation>
    <scope>NUCLEOTIDE SEQUENCE [LARGE SCALE GENOMIC DNA]</scope>
    <source>
        <strain evidence="1">Methanoculleus sp MAB1</strain>
    </source>
</reference>
<dbReference type="PANTHER" id="PTHR42195:SF1">
    <property type="entry name" value="ZINC FINGER PROTEIN"/>
    <property type="match status" value="1"/>
</dbReference>
<dbReference type="PANTHER" id="PTHR42195">
    <property type="entry name" value="UCP015877 FAMILY PROTEIN"/>
    <property type="match status" value="1"/>
</dbReference>
<proteinExistence type="predicted"/>
<dbReference type="InterPro" id="IPR012041">
    <property type="entry name" value="Znf_CPxCG-like"/>
</dbReference>
<dbReference type="GeneID" id="27136446"/>
<dbReference type="RefSeq" id="WP_062261404.1">
    <property type="nucleotide sequence ID" value="NZ_LT158599.1"/>
</dbReference>
<dbReference type="PIRSF" id="PIRSF015877">
    <property type="entry name" value="UCP015877"/>
    <property type="match status" value="1"/>
</dbReference>
<dbReference type="Proteomes" id="UP000069850">
    <property type="component" value="Chromosome 1"/>
</dbReference>
<protein>
    <recommendedName>
        <fullName evidence="3">Zn-finger protein</fullName>
    </recommendedName>
</protein>
<gene>
    <name evidence="1" type="ORF">MMAB1_0359</name>
</gene>
<dbReference type="Pfam" id="PF19769">
    <property type="entry name" value="CPxCG_zf"/>
    <property type="match status" value="1"/>
</dbReference>
<dbReference type="AlphaFoldDB" id="A0A0X3BHE0"/>